<reference evidence="6" key="1">
    <citation type="submission" date="2018-09" db="EMBL/GenBank/DDBJ databases">
        <authorList>
            <person name="Zhu H."/>
        </authorList>
    </citation>
    <scope>NUCLEOTIDE SEQUENCE [LARGE SCALE GENOMIC DNA]</scope>
    <source>
        <strain evidence="6">K2W31S-8</strain>
    </source>
</reference>
<dbReference type="InterPro" id="IPR036388">
    <property type="entry name" value="WH-like_DNA-bd_sf"/>
</dbReference>
<evidence type="ECO:0000313" key="6">
    <source>
        <dbReference type="Proteomes" id="UP000265560"/>
    </source>
</evidence>
<dbReference type="Pfam" id="PF25873">
    <property type="entry name" value="WHD_MalT"/>
    <property type="match status" value="1"/>
</dbReference>
<dbReference type="PROSITE" id="PS00622">
    <property type="entry name" value="HTH_LUXR_1"/>
    <property type="match status" value="1"/>
</dbReference>
<keyword evidence="3" id="KW-0804">Transcription</keyword>
<dbReference type="InterPro" id="IPR016032">
    <property type="entry name" value="Sig_transdc_resp-reg_C-effctor"/>
</dbReference>
<dbReference type="GO" id="GO:0003677">
    <property type="term" value="F:DNA binding"/>
    <property type="evidence" value="ECO:0007669"/>
    <property type="project" value="UniProtKB-KW"/>
</dbReference>
<dbReference type="InterPro" id="IPR027417">
    <property type="entry name" value="P-loop_NTPase"/>
</dbReference>
<dbReference type="InterPro" id="IPR059106">
    <property type="entry name" value="WHD_MalT"/>
</dbReference>
<dbReference type="InterPro" id="IPR041617">
    <property type="entry name" value="TPR_MalT"/>
</dbReference>
<protein>
    <submittedName>
        <fullName evidence="5">ATP-dependent transcriptional regulator</fullName>
    </submittedName>
</protein>
<dbReference type="SMART" id="SM00421">
    <property type="entry name" value="HTH_LUXR"/>
    <property type="match status" value="1"/>
</dbReference>
<dbReference type="SUPFAM" id="SSF52540">
    <property type="entry name" value="P-loop containing nucleoside triphosphate hydrolases"/>
    <property type="match status" value="1"/>
</dbReference>
<dbReference type="SUPFAM" id="SSF46894">
    <property type="entry name" value="C-terminal effector domain of the bipartite response regulators"/>
    <property type="match status" value="1"/>
</dbReference>
<organism evidence="5 6">
    <name type="scientific">Pseudomonas cavernae</name>
    <dbReference type="NCBI Taxonomy" id="2320867"/>
    <lineage>
        <taxon>Bacteria</taxon>
        <taxon>Pseudomonadati</taxon>
        <taxon>Pseudomonadota</taxon>
        <taxon>Gammaproteobacteria</taxon>
        <taxon>Pseudomonadales</taxon>
        <taxon>Pseudomonadaceae</taxon>
        <taxon>Pseudomonas</taxon>
    </lineage>
</organism>
<evidence type="ECO:0000259" key="4">
    <source>
        <dbReference type="PROSITE" id="PS50043"/>
    </source>
</evidence>
<gene>
    <name evidence="5" type="ORF">D3880_10335</name>
</gene>
<dbReference type="Proteomes" id="UP000265560">
    <property type="component" value="Chromosome"/>
</dbReference>
<evidence type="ECO:0000256" key="2">
    <source>
        <dbReference type="ARBA" id="ARBA00023125"/>
    </source>
</evidence>
<dbReference type="CDD" id="cd06170">
    <property type="entry name" value="LuxR_C_like"/>
    <property type="match status" value="1"/>
</dbReference>
<dbReference type="InterPro" id="IPR000792">
    <property type="entry name" value="Tscrpt_reg_LuxR_C"/>
</dbReference>
<dbReference type="PANTHER" id="PTHR44688:SF16">
    <property type="entry name" value="DNA-BINDING TRANSCRIPTIONAL ACTIVATOR DEVR_DOSR"/>
    <property type="match status" value="1"/>
</dbReference>
<dbReference type="AlphaFoldDB" id="A0A385Z4X8"/>
<evidence type="ECO:0000313" key="5">
    <source>
        <dbReference type="EMBL" id="AYC32758.1"/>
    </source>
</evidence>
<dbReference type="OrthoDB" id="561214at2"/>
<dbReference type="KEGG" id="pcav:D3880_10335"/>
<dbReference type="PROSITE" id="PS50043">
    <property type="entry name" value="HTH_LUXR_2"/>
    <property type="match status" value="1"/>
</dbReference>
<dbReference type="EMBL" id="CP032419">
    <property type="protein sequence ID" value="AYC32758.1"/>
    <property type="molecule type" value="Genomic_DNA"/>
</dbReference>
<accession>A0A385Z4X8</accession>
<keyword evidence="1" id="KW-0805">Transcription regulation</keyword>
<name>A0A385Z4X8_9PSED</name>
<keyword evidence="2" id="KW-0238">DNA-binding</keyword>
<dbReference type="GO" id="GO:0006355">
    <property type="term" value="P:regulation of DNA-templated transcription"/>
    <property type="evidence" value="ECO:0007669"/>
    <property type="project" value="InterPro"/>
</dbReference>
<dbReference type="SUPFAM" id="SSF48452">
    <property type="entry name" value="TPR-like"/>
    <property type="match status" value="1"/>
</dbReference>
<dbReference type="PRINTS" id="PR00038">
    <property type="entry name" value="HTHLUXR"/>
</dbReference>
<dbReference type="Gene3D" id="1.10.10.10">
    <property type="entry name" value="Winged helix-like DNA-binding domain superfamily/Winged helix DNA-binding domain"/>
    <property type="match status" value="1"/>
</dbReference>
<sequence>MGLGSNLFQVRDNLMSVPSLPVAHLLRQRLLDALQGGRERLRLLCAPAGFGKTVLLSEFLQRVGSGRVVWLSLDGRQQSLPELAARVAAGLGLTPGHSASPEALLKFFESCEQPIWLALDDLPGEMAKELNDWFDRLLALQSSKLQLLVSCRQRPHWNLPRLKLLGELLELNHKQLAFSRDECEALIEQLAPEAEASWRTELWQQTVGWCAAICLLLSDPVHGGRAGPNGLSWLRQYLEHELLSRLSDDEREVLSGLAHLSRFSAEFCAQLWEEQGGGLLFRRLLQRDVFFLPLDQPDGWYRMRPVVAQALHDRLTAAELNRLRLRACRVLSVVGHLSEAIDQALGAEQHEVAANYMERLRLTWLYSDQHLSRLMSWREQIPPQLLGSTPRLLYLCARGLLFSGRLDESEACLQRLGNFLPQSSAERSARLLALWQAMQGSIEAVRGNAATARQSCRAALSQLGADDWLTILLCHITLARLAMASGETSQAQQLLQEAVELARRKRFQDGEVVLNVERLRLMILQGELPRAQALLQEDMQRVEAGNNWRNPLLGRLLFLQGELHLLGGRLAESEAALLAGLAQVKDFSAPFILHGYLLLAEVAVARGEYEAAQLHLHQAERHMHCGNIDSACYESAITLQAMRILAGQGRWEQVLTMARAMEASLQGPISRLPPAGMPSLAQRNQLLLARAEYEMGNRMQAKQRLVTLLKQCKRYQFALLANEVQQALVNLGFGDGQDELDALQQGLLQSGADSLEGEAGTDDDGEQGDLCAKTLREGYHRDELTPREVSVLRLLAEGMSNQEVSDILFISVNTVKSHAKNINTKLGASRRTQAIIFARAKGILA</sequence>
<evidence type="ECO:0000256" key="1">
    <source>
        <dbReference type="ARBA" id="ARBA00023015"/>
    </source>
</evidence>
<proteinExistence type="predicted"/>
<dbReference type="Pfam" id="PF00196">
    <property type="entry name" value="GerE"/>
    <property type="match status" value="1"/>
</dbReference>
<dbReference type="InterPro" id="IPR011990">
    <property type="entry name" value="TPR-like_helical_dom_sf"/>
</dbReference>
<feature type="domain" description="HTH luxR-type" evidence="4">
    <location>
        <begin position="777"/>
        <end position="842"/>
    </location>
</feature>
<evidence type="ECO:0000256" key="3">
    <source>
        <dbReference type="ARBA" id="ARBA00023163"/>
    </source>
</evidence>
<dbReference type="Gene3D" id="1.25.40.10">
    <property type="entry name" value="Tetratricopeptide repeat domain"/>
    <property type="match status" value="1"/>
</dbReference>
<keyword evidence="6" id="KW-1185">Reference proteome</keyword>
<dbReference type="Pfam" id="PF17874">
    <property type="entry name" value="TPR_MalT"/>
    <property type="match status" value="1"/>
</dbReference>
<dbReference type="PANTHER" id="PTHR44688">
    <property type="entry name" value="DNA-BINDING TRANSCRIPTIONAL ACTIVATOR DEVR_DOSR"/>
    <property type="match status" value="1"/>
</dbReference>